<dbReference type="InterPro" id="IPR036388">
    <property type="entry name" value="WH-like_DNA-bd_sf"/>
</dbReference>
<feature type="domain" description="Bacterial transcriptional activator" evidence="1">
    <location>
        <begin position="120"/>
        <end position="261"/>
    </location>
</feature>
<dbReference type="InterPro" id="IPR005158">
    <property type="entry name" value="BTAD"/>
</dbReference>
<dbReference type="Pfam" id="PF03704">
    <property type="entry name" value="BTAD"/>
    <property type="match status" value="1"/>
</dbReference>
<dbReference type="InterPro" id="IPR049945">
    <property type="entry name" value="AAA_22"/>
</dbReference>
<protein>
    <recommendedName>
        <fullName evidence="1">Bacterial transcriptional activator domain-containing protein</fullName>
    </recommendedName>
</protein>
<sequence length="1084" mass="114130">MLPHAKVIPFPGAPHAENAGPGRTTLPSVGIDLALLSRVAWRGREVTAPRLRALLALLADDLRTGASVPRLVDELWPGAQPEHPTKALQVLVARARTLLGPDVVVSTPSGYRLALAPERVDASAVVLHATAADRHADAGDHAAALTAAEAGLALWDARPDDAVAADDPLAALRAARAPTYRVLARARALALARLGRTAEAAPLLAELSAELPRDEGLLLEALRTESVPAALARYDAYRRAIRDELGTDPGPELTRWHQQTLRGTVRQGVPLDPNPLLGRDADRAAVLRLLRTARVTSIVGPGGLGKTRLAQAVARDAEQPIVHLVALAGVTDDADVLPEVATALGASDRAGRPGGSPDLLSGVVAALAPGPALLVLDNCEHVVDGVAALVGALVSRAAGLCVLTTSRTPLGLSSESVYPLPQLDLPTTIELFAQRARAARPGVDLPPDTLAALCRRLDGLPLAVELAAARVRALSVPEIARRLDDRFALLRGGARDAPARHRTLHAVVDWSWNLLEEPGRDALRALSVFPGGFTADAAAYLIGADDVLRVLESLVDHSLLGVTEDRWGVRFRMLETVRAYGAEQREAAGTEKAVSGLLEWARTFGAAQAGTLFADQPFAAADRVLVELDNLTLALRHALAREDGGTVAALAAVLGATWTVQFEYARLSALVRNTEPLLSHYRPEPALVESVRTAAALGVVHSYLVGGVRATRSLTTLRRLPPAPPTTLPRAVATIVDGLRTGPAGLDALCARDEPLLAGVANVVASYQAERANDPDAALRAADRALAAAERSSGPLWRIGAHSRISELCLERGDGAHARHHLLAALRLLESLGGSPDFAQVRWGMVLANLQLGDVEQAERWLGPAPAEPTTSDASPLTFHLAVRAQIQLVRGEVDAGLATWRTAVATRETPGPAEAAIHRPDPDPWDLQLRAALVVAHAAHGRLALVTDTLEGLPERLAELIRTSSTPSVAAQTVAAGTVAAPAVGALLLALGTALLADDPRGDAPATAARLVALAERFRYARSLTPTMRPECVAPVPARVDPSAYREAVSGYADLDAAGLREAARVELDAYRTAREKSHRAPT</sequence>
<gene>
    <name evidence="2" type="ORF">GCM10020369_67490</name>
</gene>
<evidence type="ECO:0000313" key="2">
    <source>
        <dbReference type="EMBL" id="GAA3395207.1"/>
    </source>
</evidence>
<proteinExistence type="predicted"/>
<dbReference type="InterPro" id="IPR011990">
    <property type="entry name" value="TPR-like_helical_dom_sf"/>
</dbReference>
<dbReference type="SMART" id="SM01043">
    <property type="entry name" value="BTAD"/>
    <property type="match status" value="1"/>
</dbReference>
<dbReference type="Pfam" id="PF25872">
    <property type="entry name" value="HTH_77"/>
    <property type="match status" value="1"/>
</dbReference>
<dbReference type="SUPFAM" id="SSF46894">
    <property type="entry name" value="C-terminal effector domain of the bipartite response regulators"/>
    <property type="match status" value="1"/>
</dbReference>
<dbReference type="Gene3D" id="1.25.40.10">
    <property type="entry name" value="Tetratricopeptide repeat domain"/>
    <property type="match status" value="2"/>
</dbReference>
<dbReference type="SUPFAM" id="SSF52540">
    <property type="entry name" value="P-loop containing nucleoside triphosphate hydrolases"/>
    <property type="match status" value="1"/>
</dbReference>
<evidence type="ECO:0000313" key="3">
    <source>
        <dbReference type="Proteomes" id="UP001501676"/>
    </source>
</evidence>
<name>A0ABP6T7I6_9ACTN</name>
<dbReference type="Gene3D" id="1.10.10.10">
    <property type="entry name" value="Winged helix-like DNA-binding domain superfamily/Winged helix DNA-binding domain"/>
    <property type="match status" value="1"/>
</dbReference>
<dbReference type="Proteomes" id="UP001501676">
    <property type="component" value="Unassembled WGS sequence"/>
</dbReference>
<accession>A0ABP6T7I6</accession>
<dbReference type="Pfam" id="PF13401">
    <property type="entry name" value="AAA_22"/>
    <property type="match status" value="1"/>
</dbReference>
<dbReference type="InterPro" id="IPR058852">
    <property type="entry name" value="HTH_77"/>
</dbReference>
<dbReference type="SUPFAM" id="SSF48452">
    <property type="entry name" value="TPR-like"/>
    <property type="match status" value="2"/>
</dbReference>
<evidence type="ECO:0000259" key="1">
    <source>
        <dbReference type="SMART" id="SM01043"/>
    </source>
</evidence>
<keyword evidence="3" id="KW-1185">Reference proteome</keyword>
<organism evidence="2 3">
    <name type="scientific">Cryptosporangium minutisporangium</name>
    <dbReference type="NCBI Taxonomy" id="113569"/>
    <lineage>
        <taxon>Bacteria</taxon>
        <taxon>Bacillati</taxon>
        <taxon>Actinomycetota</taxon>
        <taxon>Actinomycetes</taxon>
        <taxon>Cryptosporangiales</taxon>
        <taxon>Cryptosporangiaceae</taxon>
        <taxon>Cryptosporangium</taxon>
    </lineage>
</organism>
<dbReference type="PANTHER" id="PTHR47691">
    <property type="entry name" value="REGULATOR-RELATED"/>
    <property type="match status" value="1"/>
</dbReference>
<comment type="caution">
    <text evidence="2">The sequence shown here is derived from an EMBL/GenBank/DDBJ whole genome shotgun (WGS) entry which is preliminary data.</text>
</comment>
<dbReference type="InterPro" id="IPR016032">
    <property type="entry name" value="Sig_transdc_resp-reg_C-effctor"/>
</dbReference>
<dbReference type="EMBL" id="BAAAYN010000047">
    <property type="protein sequence ID" value="GAA3395207.1"/>
    <property type="molecule type" value="Genomic_DNA"/>
</dbReference>
<dbReference type="PANTHER" id="PTHR47691:SF3">
    <property type="entry name" value="HTH-TYPE TRANSCRIPTIONAL REGULATOR RV0890C-RELATED"/>
    <property type="match status" value="1"/>
</dbReference>
<reference evidence="3" key="1">
    <citation type="journal article" date="2019" name="Int. J. Syst. Evol. Microbiol.">
        <title>The Global Catalogue of Microorganisms (GCM) 10K type strain sequencing project: providing services to taxonomists for standard genome sequencing and annotation.</title>
        <authorList>
            <consortium name="The Broad Institute Genomics Platform"/>
            <consortium name="The Broad Institute Genome Sequencing Center for Infectious Disease"/>
            <person name="Wu L."/>
            <person name="Ma J."/>
        </authorList>
    </citation>
    <scope>NUCLEOTIDE SEQUENCE [LARGE SCALE GENOMIC DNA]</scope>
    <source>
        <strain evidence="3">JCM 9458</strain>
    </source>
</reference>
<dbReference type="InterPro" id="IPR027417">
    <property type="entry name" value="P-loop_NTPase"/>
</dbReference>